<feature type="region of interest" description="Disordered" evidence="1">
    <location>
        <begin position="1"/>
        <end position="63"/>
    </location>
</feature>
<protein>
    <submittedName>
        <fullName evidence="2">Uncharacterized protein</fullName>
    </submittedName>
</protein>
<dbReference type="Proteomes" id="UP000248349">
    <property type="component" value="Unassembled WGS sequence"/>
</dbReference>
<feature type="compositionally biased region" description="Low complexity" evidence="1">
    <location>
        <begin position="25"/>
        <end position="37"/>
    </location>
</feature>
<proteinExistence type="predicted"/>
<accession>A0A318ZDM0</accession>
<reference evidence="2 3" key="1">
    <citation type="submission" date="2016-12" db="EMBL/GenBank/DDBJ databases">
        <title>The genomes of Aspergillus section Nigri reveals drivers in fungal speciation.</title>
        <authorList>
            <consortium name="DOE Joint Genome Institute"/>
            <person name="Vesth T.C."/>
            <person name="Nybo J."/>
            <person name="Theobald S."/>
            <person name="Brandl J."/>
            <person name="Frisvad J.C."/>
            <person name="Nielsen K.F."/>
            <person name="Lyhne E.K."/>
            <person name="Kogle M.E."/>
            <person name="Kuo A."/>
            <person name="Riley R."/>
            <person name="Clum A."/>
            <person name="Nolan M."/>
            <person name="Lipzen A."/>
            <person name="Salamov A."/>
            <person name="Henrissat B."/>
            <person name="Wiebenga A."/>
            <person name="De Vries R.P."/>
            <person name="Grigoriev I.V."/>
            <person name="Mortensen U.H."/>
            <person name="Andersen M.R."/>
            <person name="Baker S.E."/>
        </authorList>
    </citation>
    <scope>NUCLEOTIDE SEQUENCE [LARGE SCALE GENOMIC DNA]</scope>
    <source>
        <strain evidence="2 3">JOP 1030-1</strain>
    </source>
</reference>
<keyword evidence="3" id="KW-1185">Reference proteome</keyword>
<name>A0A318ZDM0_9EURO</name>
<evidence type="ECO:0000313" key="3">
    <source>
        <dbReference type="Proteomes" id="UP000248349"/>
    </source>
</evidence>
<gene>
    <name evidence="2" type="ORF">BP01DRAFT_41143</name>
</gene>
<dbReference type="RefSeq" id="XP_025431431.1">
    <property type="nucleotide sequence ID" value="XM_025578919.1"/>
</dbReference>
<evidence type="ECO:0000256" key="1">
    <source>
        <dbReference type="SAM" id="MobiDB-lite"/>
    </source>
</evidence>
<dbReference type="AlphaFoldDB" id="A0A318ZDM0"/>
<dbReference type="GeneID" id="37080148"/>
<organism evidence="2 3">
    <name type="scientific">Aspergillus saccharolyticus JOP 1030-1</name>
    <dbReference type="NCBI Taxonomy" id="1450539"/>
    <lineage>
        <taxon>Eukaryota</taxon>
        <taxon>Fungi</taxon>
        <taxon>Dikarya</taxon>
        <taxon>Ascomycota</taxon>
        <taxon>Pezizomycotina</taxon>
        <taxon>Eurotiomycetes</taxon>
        <taxon>Eurotiomycetidae</taxon>
        <taxon>Eurotiales</taxon>
        <taxon>Aspergillaceae</taxon>
        <taxon>Aspergillus</taxon>
        <taxon>Aspergillus subgen. Circumdati</taxon>
    </lineage>
</organism>
<sequence>MPRNPAVGMQQSLDDEQHVAAKDGLLASSVPVSSRPASEAKSSAGRPYKIQDRGSRKGHFHGQHWRPYADSYQGCHLNPTYHDSSSSCGDTTKFQVCCNRKSCWSSRPVFEFDSFRSCVDSVPLHPIASVKRLSVYGKRMHARRRHFREPVVIRNWSVCNDP</sequence>
<dbReference type="EMBL" id="KZ821231">
    <property type="protein sequence ID" value="PYH45449.1"/>
    <property type="molecule type" value="Genomic_DNA"/>
</dbReference>
<evidence type="ECO:0000313" key="2">
    <source>
        <dbReference type="EMBL" id="PYH45449.1"/>
    </source>
</evidence>